<dbReference type="PANTHER" id="PTHR10751">
    <property type="entry name" value="GUANYLATE BINDING PROTEIN"/>
    <property type="match status" value="1"/>
</dbReference>
<dbReference type="SUPFAM" id="SSF48340">
    <property type="entry name" value="Interferon-induced guanylate-binding protein 1 (GBP1), C-terminal domain"/>
    <property type="match status" value="1"/>
</dbReference>
<keyword evidence="3" id="KW-1185">Reference proteome</keyword>
<dbReference type="Proteomes" id="UP001608902">
    <property type="component" value="Unassembled WGS sequence"/>
</dbReference>
<keyword evidence="1" id="KW-0472">Membrane</keyword>
<organism evidence="2 3">
    <name type="scientific">Gnathostoma spinigerum</name>
    <dbReference type="NCBI Taxonomy" id="75299"/>
    <lineage>
        <taxon>Eukaryota</taxon>
        <taxon>Metazoa</taxon>
        <taxon>Ecdysozoa</taxon>
        <taxon>Nematoda</taxon>
        <taxon>Chromadorea</taxon>
        <taxon>Rhabditida</taxon>
        <taxon>Spirurina</taxon>
        <taxon>Gnathostomatomorpha</taxon>
        <taxon>Gnathostomatoidea</taxon>
        <taxon>Gnathostomatidae</taxon>
        <taxon>Gnathostoma</taxon>
    </lineage>
</organism>
<sequence>MTAFLLSPRTLKVKVLNGKAITCNRMTTLFREYFRALQSATSPNPANILDANLHMRYTDSMNNAKLAYSRGMDRACSGPSVMSAKRLYETHIKNGILAINTFERTPKLGSTTIRSNYLARLQDDLNHELEKYKKLNEAKKTRGCASAMIRCGDSFFLGISLGAATSVSIGGVIWMLQAGAATVGIVAIPISVTTILAIWTYVYFKPRVLDCIRNKNSQRKLQCKYAVINEN</sequence>
<accession>A0ABD6EYY9</accession>
<evidence type="ECO:0000256" key="1">
    <source>
        <dbReference type="SAM" id="Phobius"/>
    </source>
</evidence>
<keyword evidence="1" id="KW-0812">Transmembrane</keyword>
<evidence type="ECO:0000313" key="3">
    <source>
        <dbReference type="Proteomes" id="UP001608902"/>
    </source>
</evidence>
<protein>
    <submittedName>
        <fullName evidence="2">Uncharacterized protein</fullName>
    </submittedName>
</protein>
<evidence type="ECO:0000313" key="2">
    <source>
        <dbReference type="EMBL" id="MFH4981917.1"/>
    </source>
</evidence>
<dbReference type="EMBL" id="JBGFUD010008149">
    <property type="protein sequence ID" value="MFH4981917.1"/>
    <property type="molecule type" value="Genomic_DNA"/>
</dbReference>
<feature type="transmembrane region" description="Helical" evidence="1">
    <location>
        <begin position="182"/>
        <end position="204"/>
    </location>
</feature>
<keyword evidence="1" id="KW-1133">Transmembrane helix</keyword>
<comment type="caution">
    <text evidence="2">The sequence shown here is derived from an EMBL/GenBank/DDBJ whole genome shotgun (WGS) entry which is preliminary data.</text>
</comment>
<reference evidence="2 3" key="1">
    <citation type="submission" date="2024-08" db="EMBL/GenBank/DDBJ databases">
        <title>Gnathostoma spinigerum genome.</title>
        <authorList>
            <person name="Gonzalez-Bertolin B."/>
            <person name="Monzon S."/>
            <person name="Zaballos A."/>
            <person name="Jimenez P."/>
            <person name="Dekumyoy P."/>
            <person name="Varona S."/>
            <person name="Cuesta I."/>
            <person name="Sumanam S."/>
            <person name="Adisakwattana P."/>
            <person name="Gasser R.B."/>
            <person name="Hernandez-Gonzalez A."/>
            <person name="Young N.D."/>
            <person name="Perteguer M.J."/>
        </authorList>
    </citation>
    <scope>NUCLEOTIDE SEQUENCE [LARGE SCALE GENOMIC DNA]</scope>
    <source>
        <strain evidence="2">AL3</strain>
        <tissue evidence="2">Liver</tissue>
    </source>
</reference>
<proteinExistence type="predicted"/>
<gene>
    <name evidence="2" type="ORF">AB6A40_008626</name>
</gene>
<dbReference type="Gene3D" id="1.20.58.420">
    <property type="entry name" value="AHSP"/>
    <property type="match status" value="1"/>
</dbReference>
<name>A0ABD6EYY9_9BILA</name>
<feature type="transmembrane region" description="Helical" evidence="1">
    <location>
        <begin position="155"/>
        <end position="176"/>
    </location>
</feature>
<dbReference type="AlphaFoldDB" id="A0ABD6EYY9"/>
<dbReference type="InterPro" id="IPR036543">
    <property type="entry name" value="Guanylate-bd_C_sf"/>
</dbReference>